<organism evidence="1 2">
    <name type="scientific">Catenaria anguillulae PL171</name>
    <dbReference type="NCBI Taxonomy" id="765915"/>
    <lineage>
        <taxon>Eukaryota</taxon>
        <taxon>Fungi</taxon>
        <taxon>Fungi incertae sedis</taxon>
        <taxon>Blastocladiomycota</taxon>
        <taxon>Blastocladiomycetes</taxon>
        <taxon>Blastocladiales</taxon>
        <taxon>Catenariaceae</taxon>
        <taxon>Catenaria</taxon>
    </lineage>
</organism>
<protein>
    <submittedName>
        <fullName evidence="1">Uncharacterized protein</fullName>
    </submittedName>
</protein>
<reference evidence="1 2" key="1">
    <citation type="submission" date="2016-07" db="EMBL/GenBank/DDBJ databases">
        <title>Pervasive Adenine N6-methylation of Active Genes in Fungi.</title>
        <authorList>
            <consortium name="DOE Joint Genome Institute"/>
            <person name="Mondo S.J."/>
            <person name="Dannebaum R.O."/>
            <person name="Kuo R.C."/>
            <person name="Labutti K."/>
            <person name="Haridas S."/>
            <person name="Kuo A."/>
            <person name="Salamov A."/>
            <person name="Ahrendt S.R."/>
            <person name="Lipzen A."/>
            <person name="Sullivan W."/>
            <person name="Andreopoulos W.B."/>
            <person name="Clum A."/>
            <person name="Lindquist E."/>
            <person name="Daum C."/>
            <person name="Ramamoorthy G.K."/>
            <person name="Gryganskyi A."/>
            <person name="Culley D."/>
            <person name="Magnuson J.K."/>
            <person name="James T.Y."/>
            <person name="O'Malley M.A."/>
            <person name="Stajich J.E."/>
            <person name="Spatafora J.W."/>
            <person name="Visel A."/>
            <person name="Grigoriev I.V."/>
        </authorList>
    </citation>
    <scope>NUCLEOTIDE SEQUENCE [LARGE SCALE GENOMIC DNA]</scope>
    <source>
        <strain evidence="1 2">PL171</strain>
    </source>
</reference>
<comment type="caution">
    <text evidence="1">The sequence shown here is derived from an EMBL/GenBank/DDBJ whole genome shotgun (WGS) entry which is preliminary data.</text>
</comment>
<evidence type="ECO:0000313" key="2">
    <source>
        <dbReference type="Proteomes" id="UP000193411"/>
    </source>
</evidence>
<proteinExistence type="predicted"/>
<keyword evidence="2" id="KW-1185">Reference proteome</keyword>
<dbReference type="EMBL" id="MCFL01000060">
    <property type="protein sequence ID" value="ORZ31459.1"/>
    <property type="molecule type" value="Genomic_DNA"/>
</dbReference>
<dbReference type="Proteomes" id="UP000193411">
    <property type="component" value="Unassembled WGS sequence"/>
</dbReference>
<dbReference type="AlphaFoldDB" id="A0A1Y2HA61"/>
<name>A0A1Y2HA61_9FUNG</name>
<gene>
    <name evidence="1" type="ORF">BCR44DRAFT_1442383</name>
</gene>
<evidence type="ECO:0000313" key="1">
    <source>
        <dbReference type="EMBL" id="ORZ31459.1"/>
    </source>
</evidence>
<sequence length="173" mass="19572">MALCPGRFYSFTLAFRAQSVRFRPWLHWIHLRGLQGVSTRSMASVSPQVHLPACFTHTSITHSPTSHWIVRTMVGHLSRARCHSHATRCINKVVGLVRKSRAVAQNWFACMTMHPLFHPDGFVTFVRCHLVPIFSGIVKSRGPYPRFALPPSHQAIPCRHFAAKALIALCLRI</sequence>
<accession>A0A1Y2HA61</accession>